<name>A0A0K1QD55_9BACT</name>
<keyword evidence="3" id="KW-1185">Reference proteome</keyword>
<dbReference type="SUPFAM" id="SSF101874">
    <property type="entry name" value="YceI-like"/>
    <property type="match status" value="1"/>
</dbReference>
<evidence type="ECO:0000313" key="2">
    <source>
        <dbReference type="EMBL" id="AKV03355.1"/>
    </source>
</evidence>
<dbReference type="RefSeq" id="WP_146654141.1">
    <property type="nucleotide sequence ID" value="NZ_CP012333.1"/>
</dbReference>
<proteinExistence type="predicted"/>
<accession>A0A0K1QD55</accession>
<reference evidence="2 3" key="1">
    <citation type="submission" date="2015-08" db="EMBL/GenBank/DDBJ databases">
        <authorList>
            <person name="Babu N.S."/>
            <person name="Beckwith C.J."/>
            <person name="Beseler K.G."/>
            <person name="Brison A."/>
            <person name="Carone J.V."/>
            <person name="Caskin T.P."/>
            <person name="Diamond M."/>
            <person name="Durham M.E."/>
            <person name="Foxe J.M."/>
            <person name="Go M."/>
            <person name="Henderson B.A."/>
            <person name="Jones I.B."/>
            <person name="McGettigan J.A."/>
            <person name="Micheletti S.J."/>
            <person name="Nasrallah M.E."/>
            <person name="Ortiz D."/>
            <person name="Piller C.R."/>
            <person name="Privatt S.R."/>
            <person name="Schneider S.L."/>
            <person name="Sharp S."/>
            <person name="Smith T.C."/>
            <person name="Stanton J.D."/>
            <person name="Ullery H.E."/>
            <person name="Wilson R.J."/>
            <person name="Serrano M.G."/>
            <person name="Buck G."/>
            <person name="Lee V."/>
            <person name="Wang Y."/>
            <person name="Carvalho R."/>
            <person name="Voegtly L."/>
            <person name="Shi R."/>
            <person name="Duckworth R."/>
            <person name="Johnson A."/>
            <person name="Loviza R."/>
            <person name="Walstead R."/>
            <person name="Shah Z."/>
            <person name="Kiflezghi M."/>
            <person name="Wade K."/>
            <person name="Ball S.L."/>
            <person name="Bradley K.W."/>
            <person name="Asai D.J."/>
            <person name="Bowman C.A."/>
            <person name="Russell D.A."/>
            <person name="Pope W.H."/>
            <person name="Jacobs-Sera D."/>
            <person name="Hendrix R.W."/>
            <person name="Hatfull G.F."/>
        </authorList>
    </citation>
    <scope>NUCLEOTIDE SEQUENCE [LARGE SCALE GENOMIC DNA]</scope>
    <source>
        <strain evidence="2 3">DSM 27648</strain>
    </source>
</reference>
<evidence type="ECO:0000259" key="1">
    <source>
        <dbReference type="SMART" id="SM00867"/>
    </source>
</evidence>
<feature type="domain" description="Lipid/polyisoprenoid-binding YceI-like" evidence="1">
    <location>
        <begin position="2"/>
        <end position="171"/>
    </location>
</feature>
<dbReference type="PANTHER" id="PTHR34406:SF1">
    <property type="entry name" value="PROTEIN YCEI"/>
    <property type="match status" value="1"/>
</dbReference>
<dbReference type="KEGG" id="llu:AKJ09_10018"/>
<evidence type="ECO:0000313" key="3">
    <source>
        <dbReference type="Proteomes" id="UP000064967"/>
    </source>
</evidence>
<protein>
    <recommendedName>
        <fullName evidence="1">Lipid/polyisoprenoid-binding YceI-like domain-containing protein</fullName>
    </recommendedName>
</protein>
<dbReference type="SMART" id="SM00867">
    <property type="entry name" value="YceI"/>
    <property type="match status" value="1"/>
</dbReference>
<dbReference type="OrthoDB" id="9811006at2"/>
<dbReference type="PANTHER" id="PTHR34406">
    <property type="entry name" value="PROTEIN YCEI"/>
    <property type="match status" value="1"/>
</dbReference>
<organism evidence="2 3">
    <name type="scientific">Labilithrix luteola</name>
    <dbReference type="NCBI Taxonomy" id="1391654"/>
    <lineage>
        <taxon>Bacteria</taxon>
        <taxon>Pseudomonadati</taxon>
        <taxon>Myxococcota</taxon>
        <taxon>Polyangia</taxon>
        <taxon>Polyangiales</taxon>
        <taxon>Labilitrichaceae</taxon>
        <taxon>Labilithrix</taxon>
    </lineage>
</organism>
<gene>
    <name evidence="2" type="ORF">AKJ09_10018</name>
</gene>
<dbReference type="Proteomes" id="UP000064967">
    <property type="component" value="Chromosome"/>
</dbReference>
<dbReference type="InterPro" id="IPR007372">
    <property type="entry name" value="Lipid/polyisoprenoid-bd_YceI"/>
</dbReference>
<dbReference type="Gene3D" id="2.40.128.110">
    <property type="entry name" value="Lipid/polyisoprenoid-binding, YceI-like"/>
    <property type="match status" value="1"/>
</dbReference>
<dbReference type="EMBL" id="CP012333">
    <property type="protein sequence ID" value="AKV03355.1"/>
    <property type="molecule type" value="Genomic_DNA"/>
</dbReference>
<sequence>MNWLIDSVHTHVGFSVKHMMVTTVRGQFKSYRGDVRLDPKDFTRSTFAGEIDVASIETGNADRDAHLRTNDFFDVQNHPKITFKSTSIEAKGDSEYVVHGDLQIRGVTQPVALEVEYLGTSKNPYGKTVAGVSVRGTINRKDFGVSFNALLETGGVAVGEKVKLELDVEAVLDEEAVTATNGAATATA</sequence>
<dbReference type="InterPro" id="IPR036761">
    <property type="entry name" value="TTHA0802/YceI-like_sf"/>
</dbReference>
<dbReference type="AlphaFoldDB" id="A0A0K1QD55"/>
<dbReference type="Pfam" id="PF04264">
    <property type="entry name" value="YceI"/>
    <property type="match status" value="1"/>
</dbReference>